<name>J3N9V6_ORYBR</name>
<reference evidence="2" key="2">
    <citation type="submission" date="2013-04" db="UniProtKB">
        <authorList>
            <consortium name="EnsemblPlants"/>
        </authorList>
    </citation>
    <scope>IDENTIFICATION</scope>
</reference>
<dbReference type="HOGENOM" id="CLU_2580880_0_0_1"/>
<feature type="region of interest" description="Disordered" evidence="1">
    <location>
        <begin position="24"/>
        <end position="81"/>
    </location>
</feature>
<dbReference type="OMA" id="WGRRQTE"/>
<feature type="compositionally biased region" description="Basic and acidic residues" evidence="1">
    <location>
        <begin position="49"/>
        <end position="81"/>
    </location>
</feature>
<dbReference type="Gramene" id="OB11G25920.1">
    <property type="protein sequence ID" value="OB11G25920.1"/>
    <property type="gene ID" value="OB11G25920"/>
</dbReference>
<evidence type="ECO:0000313" key="3">
    <source>
        <dbReference type="Proteomes" id="UP000006038"/>
    </source>
</evidence>
<accession>J3N9V6</accession>
<sequence>ERVNKSVHLGGVEEVDAGVEGGVEEAQRLRQPALLPHRHRPLNPPTRRVSTERQERGREGFWGRRQTEAEAGDGKVRGEVE</sequence>
<protein>
    <submittedName>
        <fullName evidence="2">Uncharacterized protein</fullName>
    </submittedName>
</protein>
<evidence type="ECO:0000313" key="2">
    <source>
        <dbReference type="EnsemblPlants" id="OB11G25920.1"/>
    </source>
</evidence>
<evidence type="ECO:0000256" key="1">
    <source>
        <dbReference type="SAM" id="MobiDB-lite"/>
    </source>
</evidence>
<dbReference type="AlphaFoldDB" id="J3N9V6"/>
<proteinExistence type="predicted"/>
<dbReference type="EnsemblPlants" id="OB11G25920.1">
    <property type="protein sequence ID" value="OB11G25920.1"/>
    <property type="gene ID" value="OB11G25920"/>
</dbReference>
<dbReference type="Proteomes" id="UP000006038">
    <property type="component" value="Chromosome 11"/>
</dbReference>
<keyword evidence="3" id="KW-1185">Reference proteome</keyword>
<organism evidence="2">
    <name type="scientific">Oryza brachyantha</name>
    <name type="common">malo sina</name>
    <dbReference type="NCBI Taxonomy" id="4533"/>
    <lineage>
        <taxon>Eukaryota</taxon>
        <taxon>Viridiplantae</taxon>
        <taxon>Streptophyta</taxon>
        <taxon>Embryophyta</taxon>
        <taxon>Tracheophyta</taxon>
        <taxon>Spermatophyta</taxon>
        <taxon>Magnoliopsida</taxon>
        <taxon>Liliopsida</taxon>
        <taxon>Poales</taxon>
        <taxon>Poaceae</taxon>
        <taxon>BOP clade</taxon>
        <taxon>Oryzoideae</taxon>
        <taxon>Oryzeae</taxon>
        <taxon>Oryzinae</taxon>
        <taxon>Oryza</taxon>
    </lineage>
</organism>
<reference evidence="2" key="1">
    <citation type="journal article" date="2013" name="Nat. Commun.">
        <title>Whole-genome sequencing of Oryza brachyantha reveals mechanisms underlying Oryza genome evolution.</title>
        <authorList>
            <person name="Chen J."/>
            <person name="Huang Q."/>
            <person name="Gao D."/>
            <person name="Wang J."/>
            <person name="Lang Y."/>
            <person name="Liu T."/>
            <person name="Li B."/>
            <person name="Bai Z."/>
            <person name="Luis Goicoechea J."/>
            <person name="Liang C."/>
            <person name="Chen C."/>
            <person name="Zhang W."/>
            <person name="Sun S."/>
            <person name="Liao Y."/>
            <person name="Zhang X."/>
            <person name="Yang L."/>
            <person name="Song C."/>
            <person name="Wang M."/>
            <person name="Shi J."/>
            <person name="Liu G."/>
            <person name="Liu J."/>
            <person name="Zhou H."/>
            <person name="Zhou W."/>
            <person name="Yu Q."/>
            <person name="An N."/>
            <person name="Chen Y."/>
            <person name="Cai Q."/>
            <person name="Wang B."/>
            <person name="Liu B."/>
            <person name="Min J."/>
            <person name="Huang Y."/>
            <person name="Wu H."/>
            <person name="Li Z."/>
            <person name="Zhang Y."/>
            <person name="Yin Y."/>
            <person name="Song W."/>
            <person name="Jiang J."/>
            <person name="Jackson S.A."/>
            <person name="Wing R.A."/>
            <person name="Wang J."/>
            <person name="Chen M."/>
        </authorList>
    </citation>
    <scope>NUCLEOTIDE SEQUENCE [LARGE SCALE GENOMIC DNA]</scope>
    <source>
        <strain evidence="2">cv. IRGC 101232</strain>
    </source>
</reference>